<dbReference type="Gene3D" id="2.60.40.1520">
    <property type="entry name" value="Hemocyanin, C-terminal domain"/>
    <property type="match status" value="1"/>
</dbReference>
<dbReference type="Pfam" id="PF03723">
    <property type="entry name" value="Hemocyanin_C"/>
    <property type="match status" value="2"/>
</dbReference>
<dbReference type="STRING" id="36166.T1H3X1"/>
<sequence>RFLREVSALFKFFYYAKDFTTLQHNIVFARQYVNENVFVYAIQLFVFHSHEYQYIVLPGLHEIFPQFFYNGKFIHTTKGFDFDALKYQEEYEHKYYSHFESEDSPSRHYLKHFDWYAKKFHMSKNLKMFWVKSDWSDKYELYNKEANLHYFVEDIDWNLYFYYLNIEYPFFLHGKTFKFDDRRGEYYFYCIRQILARYNAERYALGFDTISEFSWYTPVENGYKSQLVSYTGYPYSFRPNYYEYKYTGEYSAINLVETFEERFRDVIAQGFYELADGTKVYLNKPDSIEKVALLLQGSVDSIDRKFFGSWMTLYHTLLGFGEQYDIISEDKYVSYIPNVLFNFETMMRDPLFYQIYYRLYSFFYHYKYNLGYYKPEELKFPGVKISSVTVDKFETHYDLVDYDVSVLLNKNYFFKDAQKIVIRTFIGPKFDINGHELTFSHGSQYFYEIDQFYYEAVAGKNTYNRDSTHFFHTRKDTTTYVELYKSVLAAVKGEYKFPIDHTVNKYCGFPEHLLLPRGQADGLPMKIYVIASPFDTAITEYSYDDHVKYCGMPFDHYAYGYPLDRPVNEIYFWQPNMYYGDIQIYQSVDFEASDYTLKYIDNFFF</sequence>
<dbReference type="EMBL" id="CAQQ02382909">
    <property type="status" value="NOT_ANNOTATED_CDS"/>
    <property type="molecule type" value="Genomic_DNA"/>
</dbReference>
<dbReference type="GO" id="GO:0005615">
    <property type="term" value="C:extracellular space"/>
    <property type="evidence" value="ECO:0007669"/>
    <property type="project" value="UniProtKB-ARBA"/>
</dbReference>
<proteinExistence type="predicted"/>
<dbReference type="Proteomes" id="UP000015102">
    <property type="component" value="Unassembled WGS sequence"/>
</dbReference>
<dbReference type="Gene3D" id="1.20.1370.10">
    <property type="entry name" value="Hemocyanin, N-terminal domain"/>
    <property type="match status" value="1"/>
</dbReference>
<dbReference type="PROSITE" id="PS00210">
    <property type="entry name" value="HEMOCYANIN_2"/>
    <property type="match status" value="1"/>
</dbReference>
<dbReference type="Pfam" id="PF03722">
    <property type="entry name" value="Hemocyanin_N"/>
    <property type="match status" value="1"/>
</dbReference>
<feature type="domain" description="Hemocyanin C-terminal" evidence="4">
    <location>
        <begin position="373"/>
        <end position="415"/>
    </location>
</feature>
<dbReference type="InterPro" id="IPR005203">
    <property type="entry name" value="Hemocyanin_C"/>
</dbReference>
<protein>
    <recommendedName>
        <fullName evidence="7">Hemocyanin/hexamerin middle domain-containing protein</fullName>
    </recommendedName>
</protein>
<dbReference type="OMA" id="ALDMYTT"/>
<accession>T1H3X1</accession>
<evidence type="ECO:0000259" key="2">
    <source>
        <dbReference type="Pfam" id="PF00372"/>
    </source>
</evidence>
<feature type="domain" description="Hemocyanin middle" evidence="2">
    <location>
        <begin position="60"/>
        <end position="363"/>
    </location>
</feature>
<evidence type="ECO:0000259" key="4">
    <source>
        <dbReference type="Pfam" id="PF03723"/>
    </source>
</evidence>
<evidence type="ECO:0000259" key="3">
    <source>
        <dbReference type="Pfam" id="PF03722"/>
    </source>
</evidence>
<dbReference type="SUPFAM" id="SSF48056">
    <property type="entry name" value="Di-copper centre-containing domain"/>
    <property type="match status" value="1"/>
</dbReference>
<dbReference type="Gene3D" id="1.10.1280.10">
    <property type="entry name" value="Di-copper center containing domain from catechol oxidase"/>
    <property type="match status" value="1"/>
</dbReference>
<keyword evidence="1" id="KW-0758">Storage protein</keyword>
<dbReference type="InterPro" id="IPR013788">
    <property type="entry name" value="Hemocyanin/hexamerin"/>
</dbReference>
<dbReference type="InterPro" id="IPR037020">
    <property type="entry name" value="Hemocyanin_C_sf"/>
</dbReference>
<name>T1H3X1_MEGSC</name>
<evidence type="ECO:0008006" key="7">
    <source>
        <dbReference type="Google" id="ProtNLM"/>
    </source>
</evidence>
<dbReference type="InterPro" id="IPR005204">
    <property type="entry name" value="Hemocyanin_N"/>
</dbReference>
<organism evidence="5 6">
    <name type="scientific">Megaselia scalaris</name>
    <name type="common">Humpbacked fly</name>
    <name type="synonym">Phora scalaris</name>
    <dbReference type="NCBI Taxonomy" id="36166"/>
    <lineage>
        <taxon>Eukaryota</taxon>
        <taxon>Metazoa</taxon>
        <taxon>Ecdysozoa</taxon>
        <taxon>Arthropoda</taxon>
        <taxon>Hexapoda</taxon>
        <taxon>Insecta</taxon>
        <taxon>Pterygota</taxon>
        <taxon>Neoptera</taxon>
        <taxon>Endopterygota</taxon>
        <taxon>Diptera</taxon>
        <taxon>Brachycera</taxon>
        <taxon>Muscomorpha</taxon>
        <taxon>Platypezoidea</taxon>
        <taxon>Phoridae</taxon>
        <taxon>Megaseliini</taxon>
        <taxon>Megaselia</taxon>
    </lineage>
</organism>
<dbReference type="GO" id="GO:0045735">
    <property type="term" value="F:nutrient reservoir activity"/>
    <property type="evidence" value="ECO:0007669"/>
    <property type="project" value="UniProtKB-KW"/>
</dbReference>
<dbReference type="PRINTS" id="PR00187">
    <property type="entry name" value="HAEMOCYANIN"/>
</dbReference>
<dbReference type="InterPro" id="IPR008922">
    <property type="entry name" value="Di-copper_centre_dom_sf"/>
</dbReference>
<dbReference type="AlphaFoldDB" id="T1H3X1"/>
<dbReference type="HOGENOM" id="CLU_012213_1_0_1"/>
<dbReference type="SUPFAM" id="SSF48050">
    <property type="entry name" value="Hemocyanin, N-terminal domain"/>
    <property type="match status" value="1"/>
</dbReference>
<dbReference type="GO" id="GO:0097009">
    <property type="term" value="P:energy homeostasis"/>
    <property type="evidence" value="ECO:0007669"/>
    <property type="project" value="UniProtKB-ARBA"/>
</dbReference>
<evidence type="ECO:0000313" key="5">
    <source>
        <dbReference type="EnsemblMetazoa" id="MESCA010968-PA"/>
    </source>
</evidence>
<dbReference type="EnsemblMetazoa" id="MESCA010968-RA">
    <property type="protein sequence ID" value="MESCA010968-PA"/>
    <property type="gene ID" value="MESCA010968"/>
</dbReference>
<dbReference type="PANTHER" id="PTHR11511:SF5">
    <property type="entry name" value="FAT-BODY PROTEIN 1-RELATED"/>
    <property type="match status" value="1"/>
</dbReference>
<dbReference type="InterPro" id="IPR014756">
    <property type="entry name" value="Ig_E-set"/>
</dbReference>
<dbReference type="SUPFAM" id="SSF81296">
    <property type="entry name" value="E set domains"/>
    <property type="match status" value="1"/>
</dbReference>
<dbReference type="PANTHER" id="PTHR11511">
    <property type="entry name" value="LARVAL STORAGE PROTEIN/PHENOLOXIDASE"/>
    <property type="match status" value="1"/>
</dbReference>
<feature type="domain" description="Hemocyanin N-terminal" evidence="3">
    <location>
        <begin position="3"/>
        <end position="53"/>
    </location>
</feature>
<keyword evidence="6" id="KW-1185">Reference proteome</keyword>
<dbReference type="Pfam" id="PF00372">
    <property type="entry name" value="Hemocyanin_M"/>
    <property type="match status" value="1"/>
</dbReference>
<evidence type="ECO:0000313" key="6">
    <source>
        <dbReference type="Proteomes" id="UP000015102"/>
    </source>
</evidence>
<reference evidence="6" key="1">
    <citation type="submission" date="2013-02" db="EMBL/GenBank/DDBJ databases">
        <authorList>
            <person name="Hughes D."/>
        </authorList>
    </citation>
    <scope>NUCLEOTIDE SEQUENCE</scope>
    <source>
        <strain>Durham</strain>
        <strain evidence="6">NC isolate 2 -- Noor lab</strain>
    </source>
</reference>
<evidence type="ECO:0000256" key="1">
    <source>
        <dbReference type="ARBA" id="ARBA00022761"/>
    </source>
</evidence>
<dbReference type="InterPro" id="IPR036697">
    <property type="entry name" value="Hemocyanin_N_sf"/>
</dbReference>
<reference evidence="5" key="2">
    <citation type="submission" date="2015-06" db="UniProtKB">
        <authorList>
            <consortium name="EnsemblMetazoa"/>
        </authorList>
    </citation>
    <scope>IDENTIFICATION</scope>
</reference>
<dbReference type="InterPro" id="IPR000896">
    <property type="entry name" value="Hemocyanin/hexamerin_mid_dom"/>
</dbReference>
<feature type="domain" description="Hemocyanin C-terminal" evidence="4">
    <location>
        <begin position="416"/>
        <end position="585"/>
    </location>
</feature>